<sequence>MDKLVEFFCDFDDFCYTFIPQREQQCIEDNRGKRRRHSHMSAAR</sequence>
<accession>C7BRM6</accession>
<dbReference type="EMBL" id="FM162591">
    <property type="protein sequence ID" value="CAQ83427.1"/>
    <property type="molecule type" value="Genomic_DNA"/>
</dbReference>
<evidence type="ECO:0000313" key="1">
    <source>
        <dbReference type="EMBL" id="CAQ83427.1"/>
    </source>
</evidence>
<dbReference type="KEGG" id="pay:PAU_01335"/>
<protein>
    <submittedName>
        <fullName evidence="1">Transposase, is4 family</fullName>
    </submittedName>
</protein>
<dbReference type="STRING" id="291112.PAU_01335"/>
<dbReference type="Proteomes" id="UP000002747">
    <property type="component" value="Chromosome"/>
</dbReference>
<name>C7BRM6_PHOAA</name>
<dbReference type="AlphaFoldDB" id="C7BRM6"/>
<gene>
    <name evidence="1" type="ordered locus">PAU_01335</name>
</gene>
<proteinExistence type="predicted"/>
<organism evidence="1 2">
    <name type="scientific">Photorhabdus asymbiotica subsp. asymbiotica (strain ATCC 43949 / 3105-77)</name>
    <name type="common">Xenorhabdus luminescens (strain 2)</name>
    <dbReference type="NCBI Taxonomy" id="553480"/>
    <lineage>
        <taxon>Bacteria</taxon>
        <taxon>Pseudomonadati</taxon>
        <taxon>Pseudomonadota</taxon>
        <taxon>Gammaproteobacteria</taxon>
        <taxon>Enterobacterales</taxon>
        <taxon>Morganellaceae</taxon>
        <taxon>Photorhabdus</taxon>
    </lineage>
</organism>
<reference evidence="1 2" key="1">
    <citation type="journal article" date="2009" name="BMC Genomics">
        <title>Comparative genomics of the emerging human pathogen Photorhabdus asymbiotica with the insect pathogen Photorhabdus luminescens.</title>
        <authorList>
            <person name="Wilkinson P."/>
            <person name="Waterfield N.R."/>
            <person name="Crossman L."/>
            <person name="Corton C."/>
            <person name="Sanchez-Contreras M."/>
            <person name="Vlisidou I."/>
            <person name="Barron A."/>
            <person name="Bignell A."/>
            <person name="Clark L."/>
            <person name="Ormond D."/>
            <person name="Mayho M."/>
            <person name="Bason N."/>
            <person name="Smith F."/>
            <person name="Simmonds M."/>
            <person name="Churcher C."/>
            <person name="Harris D."/>
            <person name="Thompson N.R."/>
            <person name="Quail M."/>
            <person name="Parkhill J."/>
            <person name="ffrench-Constant R.H."/>
        </authorList>
    </citation>
    <scope>NUCLEOTIDE SEQUENCE [LARGE SCALE GENOMIC DNA]</scope>
    <source>
        <strain evidence="2">ATCC 43949 / 3105-77</strain>
    </source>
</reference>
<evidence type="ECO:0000313" key="2">
    <source>
        <dbReference type="Proteomes" id="UP000002747"/>
    </source>
</evidence>